<dbReference type="PANTHER" id="PTHR47019">
    <property type="entry name" value="LIPID II FLIPPASE MURJ"/>
    <property type="match status" value="1"/>
</dbReference>
<feature type="transmembrane region" description="Helical" evidence="10">
    <location>
        <begin position="438"/>
        <end position="458"/>
    </location>
</feature>
<feature type="transmembrane region" description="Helical" evidence="10">
    <location>
        <begin position="218"/>
        <end position="238"/>
    </location>
</feature>
<evidence type="ECO:0000313" key="12">
    <source>
        <dbReference type="EMBL" id="GAO98651.1"/>
    </source>
</evidence>
<keyword evidence="10 11" id="KW-0813">Transport</keyword>
<feature type="transmembrane region" description="Helical" evidence="10">
    <location>
        <begin position="343"/>
        <end position="367"/>
    </location>
</feature>
<dbReference type="PANTHER" id="PTHR47019:SF1">
    <property type="entry name" value="LIPID II FLIPPASE MURJ"/>
    <property type="match status" value="1"/>
</dbReference>
<evidence type="ECO:0000256" key="10">
    <source>
        <dbReference type="HAMAP-Rule" id="MF_02078"/>
    </source>
</evidence>
<comment type="subcellular location">
    <subcellularLocation>
        <location evidence="10">Cell inner membrane</location>
        <topology evidence="10">Multi-pass membrane protein</topology>
    </subcellularLocation>
    <subcellularLocation>
        <location evidence="1">Cell membrane</location>
        <topology evidence="1">Multi-pass membrane protein</topology>
    </subcellularLocation>
</comment>
<comment type="pathway">
    <text evidence="10">Cell wall biogenesis; peptidoglycan biosynthesis.</text>
</comment>
<dbReference type="GO" id="GO:0015648">
    <property type="term" value="F:lipid-linked peptidoglycan transporter activity"/>
    <property type="evidence" value="ECO:0007669"/>
    <property type="project" value="UniProtKB-UniRule"/>
</dbReference>
<feature type="transmembrane region" description="Helical" evidence="10">
    <location>
        <begin position="387"/>
        <end position="406"/>
    </location>
</feature>
<evidence type="ECO:0000256" key="8">
    <source>
        <dbReference type="ARBA" id="ARBA00060041"/>
    </source>
</evidence>
<evidence type="ECO:0000256" key="1">
    <source>
        <dbReference type="ARBA" id="ARBA00004651"/>
    </source>
</evidence>
<dbReference type="UniPathway" id="UPA00219"/>
<keyword evidence="10 11" id="KW-0961">Cell wall biogenesis/degradation</keyword>
<dbReference type="CDD" id="cd13123">
    <property type="entry name" value="MATE_MurJ_like"/>
    <property type="match status" value="1"/>
</dbReference>
<gene>
    <name evidence="12" type="primary">murJ_2</name>
    <name evidence="10" type="synonym">murJ</name>
    <name evidence="12" type="ORF">Cva_01315</name>
</gene>
<comment type="function">
    <text evidence="8 10 11">Involved in peptidoglycan biosynthesis. Transports lipid-linked peptidoglycan precursors from the inner to the outer leaflet of the cytoplasmic membrane.</text>
</comment>
<evidence type="ECO:0000256" key="6">
    <source>
        <dbReference type="ARBA" id="ARBA00022989"/>
    </source>
</evidence>
<feature type="transmembrane region" description="Helical" evidence="10">
    <location>
        <begin position="413"/>
        <end position="432"/>
    </location>
</feature>
<dbReference type="InterPro" id="IPR004268">
    <property type="entry name" value="MurJ"/>
</dbReference>
<dbReference type="NCBIfam" id="TIGR01695">
    <property type="entry name" value="murJ_mviN"/>
    <property type="match status" value="1"/>
</dbReference>
<dbReference type="GO" id="GO:0009252">
    <property type="term" value="P:peptidoglycan biosynthetic process"/>
    <property type="evidence" value="ECO:0007669"/>
    <property type="project" value="UniProtKB-UniRule"/>
</dbReference>
<evidence type="ECO:0000313" key="13">
    <source>
        <dbReference type="Proteomes" id="UP000036771"/>
    </source>
</evidence>
<keyword evidence="2 10" id="KW-1003">Cell membrane</keyword>
<feature type="transmembrane region" description="Helical" evidence="10">
    <location>
        <begin position="259"/>
        <end position="284"/>
    </location>
</feature>
<organism evidence="12 13">
    <name type="scientific">Caedimonas varicaedens</name>
    <dbReference type="NCBI Taxonomy" id="1629334"/>
    <lineage>
        <taxon>Bacteria</taxon>
        <taxon>Pseudomonadati</taxon>
        <taxon>Pseudomonadota</taxon>
        <taxon>Alphaproteobacteria</taxon>
        <taxon>Holosporales</taxon>
        <taxon>Caedimonadaceae</taxon>
        <taxon>Caedimonas</taxon>
    </lineage>
</organism>
<sequence>MRCVRCVYWFPIDSSNGIYIYLGSLRDHETLKLIKSISTIGFFTALSRVLGFIRDILIASLLGASPLADAFFAAFKLPNFFRRLFAEGVLSSAFVPLYARLYASEGLARAQRAAEEVFAVLLIILIILVTVFEIFMPTLMKVIAPGFSATPERLEMAVVFARTTFPYILFISLAALISGVLNSHGKFSAASSAPMLLNITMILGLLSSKSYFPSAGHALSFSALVAGILQFLWVFWASHRAALALRFRKPRLTPLVRKLFRSMIPGAIGAGVVQINLLFDIVIASFLPTGAISYLYYADRLNQLPLSIIGIALSTALLPVLSSHLQQNLHEKAHHTQNRVLEMALILTLPAAVALMTFSEPIMTALFERDAFHHKDVIETARTLTAFASGLPAYVLIKIFSTTFFANYDMRTPAQVGGAALVLNVILNLLLMGPLRHVGIALATAISAWLNAAVLAFFLRKRRQLILDQRFKSRFPRIIFSSLVLGCFLSGIQFYWSYDTPHLLQTSALAATIFLGLMMYFLTSLMAGAIVYDDIGSVLKRKRKTSQT</sequence>
<comment type="caution">
    <text evidence="12">The sequence shown here is derived from an EMBL/GenBank/DDBJ whole genome shotgun (WGS) entry which is preliminary data.</text>
</comment>
<dbReference type="Proteomes" id="UP000036771">
    <property type="component" value="Unassembled WGS sequence"/>
</dbReference>
<feature type="transmembrane region" description="Helical" evidence="10">
    <location>
        <begin position="304"/>
        <end position="322"/>
    </location>
</feature>
<dbReference type="GO" id="GO:0005886">
    <property type="term" value="C:plasma membrane"/>
    <property type="evidence" value="ECO:0007669"/>
    <property type="project" value="UniProtKB-SubCell"/>
</dbReference>
<keyword evidence="4 10" id="KW-0133">Cell shape</keyword>
<dbReference type="EMBL" id="BBVC01000074">
    <property type="protein sequence ID" value="GAO98651.1"/>
    <property type="molecule type" value="Genomic_DNA"/>
</dbReference>
<dbReference type="GO" id="GO:0034204">
    <property type="term" value="P:lipid translocation"/>
    <property type="evidence" value="ECO:0007669"/>
    <property type="project" value="TreeGrafter"/>
</dbReference>
<keyword evidence="13" id="KW-1185">Reference proteome</keyword>
<keyword evidence="6 10" id="KW-1133">Transmembrane helix</keyword>
<dbReference type="Pfam" id="PF03023">
    <property type="entry name" value="MurJ"/>
    <property type="match status" value="1"/>
</dbReference>
<dbReference type="HAMAP" id="MF_02078">
    <property type="entry name" value="MurJ_MviN"/>
    <property type="match status" value="1"/>
</dbReference>
<evidence type="ECO:0000256" key="3">
    <source>
        <dbReference type="ARBA" id="ARBA00022692"/>
    </source>
</evidence>
<name>A0A0K8MDP4_9PROT</name>
<dbReference type="PIRSF" id="PIRSF002869">
    <property type="entry name" value="MviN"/>
    <property type="match status" value="1"/>
</dbReference>
<feature type="transmembrane region" description="Helical" evidence="10">
    <location>
        <begin position="193"/>
        <end position="212"/>
    </location>
</feature>
<evidence type="ECO:0000256" key="9">
    <source>
        <dbReference type="ARBA" id="ARBA00061532"/>
    </source>
</evidence>
<keyword evidence="7 10" id="KW-0472">Membrane</keyword>
<dbReference type="InterPro" id="IPR051050">
    <property type="entry name" value="Lipid_II_flippase_MurJ/MviN"/>
</dbReference>
<proteinExistence type="inferred from homology"/>
<dbReference type="PRINTS" id="PR01806">
    <property type="entry name" value="VIRFACTRMVIN"/>
</dbReference>
<feature type="transmembrane region" description="Helical" evidence="10">
    <location>
        <begin position="508"/>
        <end position="532"/>
    </location>
</feature>
<feature type="transmembrane region" description="Helical" evidence="10">
    <location>
        <begin position="56"/>
        <end position="75"/>
    </location>
</feature>
<dbReference type="OrthoDB" id="9816572at2"/>
<keyword evidence="10" id="KW-0997">Cell inner membrane</keyword>
<keyword evidence="3 10" id="KW-0812">Transmembrane</keyword>
<dbReference type="GO" id="GO:0071555">
    <property type="term" value="P:cell wall organization"/>
    <property type="evidence" value="ECO:0007669"/>
    <property type="project" value="UniProtKB-UniRule"/>
</dbReference>
<accession>A0A0K8MDP4</accession>
<reference evidence="12 13" key="1">
    <citation type="submission" date="2015-03" db="EMBL/GenBank/DDBJ databases">
        <title>Caedibacter varicaedens, whole genome shotgun sequence.</title>
        <authorList>
            <person name="Suzuki H."/>
            <person name="Dapper A.L."/>
            <person name="Gibson A.K."/>
            <person name="Jackson C."/>
            <person name="Lee H."/>
            <person name="Pejaver V.R."/>
            <person name="Doak T."/>
            <person name="Lynch M."/>
        </authorList>
    </citation>
    <scope>NUCLEOTIDE SEQUENCE [LARGE SCALE GENOMIC DNA]</scope>
</reference>
<feature type="transmembrane region" description="Helical" evidence="10">
    <location>
        <begin position="117"/>
        <end position="139"/>
    </location>
</feature>
<protein>
    <recommendedName>
        <fullName evidence="10">Probable lipid II flippase MurJ</fullName>
    </recommendedName>
</protein>
<dbReference type="STRING" id="1629334.Cva_01315"/>
<keyword evidence="5 10" id="KW-0573">Peptidoglycan synthesis</keyword>
<feature type="transmembrane region" description="Helical" evidence="10">
    <location>
        <begin position="159"/>
        <end position="181"/>
    </location>
</feature>
<dbReference type="GO" id="GO:0008360">
    <property type="term" value="P:regulation of cell shape"/>
    <property type="evidence" value="ECO:0007669"/>
    <property type="project" value="UniProtKB-UniRule"/>
</dbReference>
<dbReference type="AlphaFoldDB" id="A0A0K8MDP4"/>
<evidence type="ECO:0000256" key="2">
    <source>
        <dbReference type="ARBA" id="ARBA00022475"/>
    </source>
</evidence>
<evidence type="ECO:0000256" key="7">
    <source>
        <dbReference type="ARBA" id="ARBA00023136"/>
    </source>
</evidence>
<feature type="transmembrane region" description="Helical" evidence="10">
    <location>
        <begin position="478"/>
        <end position="496"/>
    </location>
</feature>
<evidence type="ECO:0000256" key="11">
    <source>
        <dbReference type="PIRNR" id="PIRNR002869"/>
    </source>
</evidence>
<evidence type="ECO:0000256" key="5">
    <source>
        <dbReference type="ARBA" id="ARBA00022984"/>
    </source>
</evidence>
<comment type="similarity">
    <text evidence="9 10 11">Belongs to the MurJ/MviN family.</text>
</comment>
<evidence type="ECO:0000256" key="4">
    <source>
        <dbReference type="ARBA" id="ARBA00022960"/>
    </source>
</evidence>